<evidence type="ECO:0000256" key="4">
    <source>
        <dbReference type="ARBA" id="ARBA00022975"/>
    </source>
</evidence>
<dbReference type="SUPFAM" id="SSF51366">
    <property type="entry name" value="Ribulose-phoshate binding barrel"/>
    <property type="match status" value="1"/>
</dbReference>
<protein>
    <recommendedName>
        <fullName evidence="7">Orotidine 5'-phosphate decarboxylase</fullName>
        <ecNumber evidence="7">4.1.1.23</ecNumber>
    </recommendedName>
    <alternativeName>
        <fullName evidence="7">OMP decarboxylase</fullName>
        <shortName evidence="7">OMPDCase</shortName>
        <shortName evidence="7">OMPdecase</shortName>
    </alternativeName>
</protein>
<accession>A0A1I3DMK1</accession>
<comment type="catalytic activity">
    <reaction evidence="6 7">
        <text>orotidine 5'-phosphate + H(+) = UMP + CO2</text>
        <dbReference type="Rhea" id="RHEA:11596"/>
        <dbReference type="ChEBI" id="CHEBI:15378"/>
        <dbReference type="ChEBI" id="CHEBI:16526"/>
        <dbReference type="ChEBI" id="CHEBI:57538"/>
        <dbReference type="ChEBI" id="CHEBI:57865"/>
        <dbReference type="EC" id="4.1.1.23"/>
    </reaction>
</comment>
<dbReference type="NCBIfam" id="TIGR02127">
    <property type="entry name" value="pyrF_sub2"/>
    <property type="match status" value="1"/>
</dbReference>
<evidence type="ECO:0000256" key="1">
    <source>
        <dbReference type="ARBA" id="ARBA00004861"/>
    </source>
</evidence>
<sequence>MTSFANRLHREILKKQTPALVGLDPRWDQLPREIQERASQQGGSDAAIHARAFEEFCLRVIDVVSGLVPAVKPQSAFFEACGPDGSRVLANVIQHARNAGLIVICDAKRGDIGTTAEAYAAAYLAGEDPQAAPYAADALTINPYMGVDTLQPFVSRADAVGAGLYVLVRTSNPGARDFQDRQTDDETLYTAVARQVENLSLQLARGETYGSVGAVTGATYPEELAVLRKVMPHTPLLIPGYGSQGGTSQDVAAAFDGRGLGGLVNNSRGILFGFRKGPLAEEFGEARWEAAVQAATVKMIDDLAANTPAGKLRQSSK</sequence>
<dbReference type="CDD" id="cd04725">
    <property type="entry name" value="OMP_decarboxylase_like"/>
    <property type="match status" value="1"/>
</dbReference>
<comment type="pathway">
    <text evidence="1 7">Pyrimidine metabolism; UMP biosynthesis via de novo pathway; UMP from orotate: step 2/2.</text>
</comment>
<dbReference type="InterPro" id="IPR011995">
    <property type="entry name" value="OMPdecase_type-2"/>
</dbReference>
<feature type="active site" description="Proton donor" evidence="7">
    <location>
        <position position="108"/>
    </location>
</feature>
<dbReference type="InterPro" id="IPR018089">
    <property type="entry name" value="OMPdecase_AS"/>
</dbReference>
<proteinExistence type="inferred from homology"/>
<evidence type="ECO:0000256" key="3">
    <source>
        <dbReference type="ARBA" id="ARBA00022793"/>
    </source>
</evidence>
<dbReference type="InterPro" id="IPR013785">
    <property type="entry name" value="Aldolase_TIM"/>
</dbReference>
<dbReference type="InterPro" id="IPR001754">
    <property type="entry name" value="OMPdeCOase_dom"/>
</dbReference>
<dbReference type="EC" id="4.1.1.23" evidence="7"/>
<name>A0A1I3DMK1_9PLAN</name>
<feature type="domain" description="Orotidine 5'-phosphate decarboxylase" evidence="8">
    <location>
        <begin position="18"/>
        <end position="283"/>
    </location>
</feature>
<keyword evidence="10" id="KW-1185">Reference proteome</keyword>
<dbReference type="Proteomes" id="UP000199518">
    <property type="component" value="Unassembled WGS sequence"/>
</dbReference>
<keyword evidence="3 7" id="KW-0210">Decarboxylase</keyword>
<dbReference type="PANTHER" id="PTHR43375:SF1">
    <property type="entry name" value="OROTIDINE 5'-PHOSPHATE DECARBOXYLASE"/>
    <property type="match status" value="1"/>
</dbReference>
<dbReference type="PROSITE" id="PS00156">
    <property type="entry name" value="OMPDECASE"/>
    <property type="match status" value="1"/>
</dbReference>
<dbReference type="PANTHER" id="PTHR43375">
    <property type="entry name" value="OROTIDINE 5'-PHOSPHATE DECARBOXYLASE"/>
    <property type="match status" value="1"/>
</dbReference>
<keyword evidence="5 7" id="KW-0456">Lyase</keyword>
<dbReference type="SMART" id="SM00934">
    <property type="entry name" value="OMPdecase"/>
    <property type="match status" value="1"/>
</dbReference>
<dbReference type="GO" id="GO:0044205">
    <property type="term" value="P:'de novo' UMP biosynthetic process"/>
    <property type="evidence" value="ECO:0007669"/>
    <property type="project" value="UniProtKB-UniRule"/>
</dbReference>
<evidence type="ECO:0000259" key="8">
    <source>
        <dbReference type="SMART" id="SM00934"/>
    </source>
</evidence>
<comment type="similarity">
    <text evidence="2 7">Belongs to the OMP decarboxylase family. Type 2 subfamily.</text>
</comment>
<dbReference type="STRING" id="1576369.SAMN05421753_103318"/>
<organism evidence="9 10">
    <name type="scientific">Planctomicrobium piriforme</name>
    <dbReference type="NCBI Taxonomy" id="1576369"/>
    <lineage>
        <taxon>Bacteria</taxon>
        <taxon>Pseudomonadati</taxon>
        <taxon>Planctomycetota</taxon>
        <taxon>Planctomycetia</taxon>
        <taxon>Planctomycetales</taxon>
        <taxon>Planctomycetaceae</taxon>
        <taxon>Planctomicrobium</taxon>
    </lineage>
</organism>
<gene>
    <name evidence="7" type="primary">pyrF</name>
    <name evidence="9" type="ORF">SAMN05421753_103318</name>
</gene>
<dbReference type="AlphaFoldDB" id="A0A1I3DMK1"/>
<dbReference type="InterPro" id="IPR011060">
    <property type="entry name" value="RibuloseP-bd_barrel"/>
</dbReference>
<dbReference type="HAMAP" id="MF_01215">
    <property type="entry name" value="OMPdecase_type2"/>
    <property type="match status" value="1"/>
</dbReference>
<dbReference type="GO" id="GO:0004590">
    <property type="term" value="F:orotidine-5'-phosphate decarboxylase activity"/>
    <property type="evidence" value="ECO:0007669"/>
    <property type="project" value="UniProtKB-UniRule"/>
</dbReference>
<dbReference type="EMBL" id="FOQD01000003">
    <property type="protein sequence ID" value="SFH87778.1"/>
    <property type="molecule type" value="Genomic_DNA"/>
</dbReference>
<evidence type="ECO:0000256" key="6">
    <source>
        <dbReference type="ARBA" id="ARBA00049157"/>
    </source>
</evidence>
<dbReference type="UniPathway" id="UPA00070">
    <property type="reaction ID" value="UER00120"/>
</dbReference>
<dbReference type="OrthoDB" id="9808470at2"/>
<evidence type="ECO:0000256" key="5">
    <source>
        <dbReference type="ARBA" id="ARBA00023239"/>
    </source>
</evidence>
<evidence type="ECO:0000313" key="9">
    <source>
        <dbReference type="EMBL" id="SFH87778.1"/>
    </source>
</evidence>
<dbReference type="RefSeq" id="WP_092048335.1">
    <property type="nucleotide sequence ID" value="NZ_FOQD01000003.1"/>
</dbReference>
<reference evidence="10" key="1">
    <citation type="submission" date="2016-10" db="EMBL/GenBank/DDBJ databases">
        <authorList>
            <person name="Varghese N."/>
            <person name="Submissions S."/>
        </authorList>
    </citation>
    <scope>NUCLEOTIDE SEQUENCE [LARGE SCALE GENOMIC DNA]</scope>
    <source>
        <strain evidence="10">DSM 26348</strain>
    </source>
</reference>
<dbReference type="Gene3D" id="3.20.20.70">
    <property type="entry name" value="Aldolase class I"/>
    <property type="match status" value="1"/>
</dbReference>
<dbReference type="Pfam" id="PF00215">
    <property type="entry name" value="OMPdecase"/>
    <property type="match status" value="1"/>
</dbReference>
<evidence type="ECO:0000256" key="2">
    <source>
        <dbReference type="ARBA" id="ARBA00008847"/>
    </source>
</evidence>
<evidence type="ECO:0000256" key="7">
    <source>
        <dbReference type="HAMAP-Rule" id="MF_01215"/>
    </source>
</evidence>
<keyword evidence="4 7" id="KW-0665">Pyrimidine biosynthesis</keyword>
<evidence type="ECO:0000313" key="10">
    <source>
        <dbReference type="Proteomes" id="UP000199518"/>
    </source>
</evidence>
<dbReference type="GO" id="GO:0006207">
    <property type="term" value="P:'de novo' pyrimidine nucleobase biosynthetic process"/>
    <property type="evidence" value="ECO:0007669"/>
    <property type="project" value="InterPro"/>
</dbReference>